<dbReference type="EMBL" id="BMNW01000017">
    <property type="protein sequence ID" value="GGM29933.1"/>
    <property type="molecule type" value="Genomic_DNA"/>
</dbReference>
<feature type="domain" description="HTH cro/C1-type" evidence="1">
    <location>
        <begin position="89"/>
        <end position="141"/>
    </location>
</feature>
<accession>A0ABQ2H4A7</accession>
<dbReference type="SUPFAM" id="SSF47413">
    <property type="entry name" value="lambda repressor-like DNA-binding domains"/>
    <property type="match status" value="2"/>
</dbReference>
<dbReference type="SMART" id="SM00530">
    <property type="entry name" value="HTH_XRE"/>
    <property type="match status" value="2"/>
</dbReference>
<dbReference type="Gene3D" id="1.10.260.40">
    <property type="entry name" value="lambda repressor-like DNA-binding domains"/>
    <property type="match status" value="2"/>
</dbReference>
<feature type="domain" description="HTH cro/C1-type" evidence="1">
    <location>
        <begin position="15"/>
        <end position="67"/>
    </location>
</feature>
<dbReference type="InterPro" id="IPR001387">
    <property type="entry name" value="Cro/C1-type_HTH"/>
</dbReference>
<dbReference type="PROSITE" id="PS50943">
    <property type="entry name" value="HTH_CROC1"/>
    <property type="match status" value="2"/>
</dbReference>
<gene>
    <name evidence="2" type="ORF">GCM10009425_45650</name>
</gene>
<organism evidence="2 3">
    <name type="scientific">Pseudomonas asuensis</name>
    <dbReference type="NCBI Taxonomy" id="1825787"/>
    <lineage>
        <taxon>Bacteria</taxon>
        <taxon>Pseudomonadati</taxon>
        <taxon>Pseudomonadota</taxon>
        <taxon>Gammaproteobacteria</taxon>
        <taxon>Pseudomonadales</taxon>
        <taxon>Pseudomonadaceae</taxon>
        <taxon>Pseudomonas</taxon>
    </lineage>
</organism>
<comment type="caution">
    <text evidence="2">The sequence shown here is derived from an EMBL/GenBank/DDBJ whole genome shotgun (WGS) entry which is preliminary data.</text>
</comment>
<dbReference type="CDD" id="cd00093">
    <property type="entry name" value="HTH_XRE"/>
    <property type="match status" value="2"/>
</dbReference>
<evidence type="ECO:0000313" key="3">
    <source>
        <dbReference type="Proteomes" id="UP000616499"/>
    </source>
</evidence>
<dbReference type="InterPro" id="IPR010982">
    <property type="entry name" value="Lambda_DNA-bd_dom_sf"/>
</dbReference>
<dbReference type="RefSeq" id="WP_188868452.1">
    <property type="nucleotide sequence ID" value="NZ_BMNW01000017.1"/>
</dbReference>
<keyword evidence="3" id="KW-1185">Reference proteome</keyword>
<dbReference type="Pfam" id="PF01381">
    <property type="entry name" value="HTH_3"/>
    <property type="match status" value="2"/>
</dbReference>
<dbReference type="Proteomes" id="UP000616499">
    <property type="component" value="Unassembled WGS sequence"/>
</dbReference>
<sequence>MINRVVIPRSRQCAAARTLLGWHQTSLAERAKLSPKALSFFETGKTSIRNSTLLAIEHAFEGAGVILGDDGGIGLKGGLKVARGRQYAAARVLLGWSREDLSQRSNVSAKAISLFEQGKSTPRNASLDAFDAAFYVEGISLAESGEIIIEVQEGLQEAPA</sequence>
<evidence type="ECO:0000313" key="2">
    <source>
        <dbReference type="EMBL" id="GGM29933.1"/>
    </source>
</evidence>
<name>A0ABQ2H4A7_9PSED</name>
<protein>
    <recommendedName>
        <fullName evidence="1">HTH cro/C1-type domain-containing protein</fullName>
    </recommendedName>
</protein>
<evidence type="ECO:0000259" key="1">
    <source>
        <dbReference type="PROSITE" id="PS50943"/>
    </source>
</evidence>
<proteinExistence type="predicted"/>
<reference evidence="3" key="1">
    <citation type="journal article" date="2019" name="Int. J. Syst. Evol. Microbiol.">
        <title>The Global Catalogue of Microorganisms (GCM) 10K type strain sequencing project: providing services to taxonomists for standard genome sequencing and annotation.</title>
        <authorList>
            <consortium name="The Broad Institute Genomics Platform"/>
            <consortium name="The Broad Institute Genome Sequencing Center for Infectious Disease"/>
            <person name="Wu L."/>
            <person name="Ma J."/>
        </authorList>
    </citation>
    <scope>NUCLEOTIDE SEQUENCE [LARGE SCALE GENOMIC DNA]</scope>
    <source>
        <strain evidence="3">JCM 13501</strain>
    </source>
</reference>